<reference evidence="1" key="1">
    <citation type="submission" date="2014-11" db="EMBL/GenBank/DDBJ databases">
        <authorList>
            <person name="Amaro Gonzalez C."/>
        </authorList>
    </citation>
    <scope>NUCLEOTIDE SEQUENCE</scope>
</reference>
<accession>A0A0E9VV27</accession>
<dbReference type="AlphaFoldDB" id="A0A0E9VV27"/>
<dbReference type="EMBL" id="GBXM01026563">
    <property type="protein sequence ID" value="JAH82014.1"/>
    <property type="molecule type" value="Transcribed_RNA"/>
</dbReference>
<organism evidence="1">
    <name type="scientific">Anguilla anguilla</name>
    <name type="common">European freshwater eel</name>
    <name type="synonym">Muraena anguilla</name>
    <dbReference type="NCBI Taxonomy" id="7936"/>
    <lineage>
        <taxon>Eukaryota</taxon>
        <taxon>Metazoa</taxon>
        <taxon>Chordata</taxon>
        <taxon>Craniata</taxon>
        <taxon>Vertebrata</taxon>
        <taxon>Euteleostomi</taxon>
        <taxon>Actinopterygii</taxon>
        <taxon>Neopterygii</taxon>
        <taxon>Teleostei</taxon>
        <taxon>Anguilliformes</taxon>
        <taxon>Anguillidae</taxon>
        <taxon>Anguilla</taxon>
    </lineage>
</organism>
<evidence type="ECO:0000313" key="1">
    <source>
        <dbReference type="EMBL" id="JAH82014.1"/>
    </source>
</evidence>
<proteinExistence type="predicted"/>
<name>A0A0E9VV27_ANGAN</name>
<protein>
    <submittedName>
        <fullName evidence="1">Uncharacterized protein</fullName>
    </submittedName>
</protein>
<sequence>MELQSAMIKDIALRQRKIKLCVMT</sequence>
<reference evidence="1" key="2">
    <citation type="journal article" date="2015" name="Fish Shellfish Immunol.">
        <title>Early steps in the European eel (Anguilla anguilla)-Vibrio vulnificus interaction in the gills: Role of the RtxA13 toxin.</title>
        <authorList>
            <person name="Callol A."/>
            <person name="Pajuelo D."/>
            <person name="Ebbesson L."/>
            <person name="Teles M."/>
            <person name="MacKenzie S."/>
            <person name="Amaro C."/>
        </authorList>
    </citation>
    <scope>NUCLEOTIDE SEQUENCE</scope>
</reference>